<evidence type="ECO:0000313" key="2">
    <source>
        <dbReference type="Proteomes" id="UP000007485"/>
    </source>
</evidence>
<dbReference type="AlphaFoldDB" id="F0QXB4"/>
<protein>
    <submittedName>
        <fullName evidence="1">Uncharacterized protein</fullName>
    </submittedName>
</protein>
<proteinExistence type="predicted"/>
<dbReference type="OrthoDB" id="29018at2157"/>
<dbReference type="RefSeq" id="WP_013604315.1">
    <property type="nucleotide sequence ID" value="NC_015151.1"/>
</dbReference>
<dbReference type="KEGG" id="vmo:VMUT_0943"/>
<evidence type="ECO:0000313" key="1">
    <source>
        <dbReference type="EMBL" id="ADY01153.1"/>
    </source>
</evidence>
<organism evidence="1 2">
    <name type="scientific">Vulcanisaeta moutnovskia (strain 768-28)</name>
    <dbReference type="NCBI Taxonomy" id="985053"/>
    <lineage>
        <taxon>Archaea</taxon>
        <taxon>Thermoproteota</taxon>
        <taxon>Thermoprotei</taxon>
        <taxon>Thermoproteales</taxon>
        <taxon>Thermoproteaceae</taxon>
        <taxon>Vulcanisaeta</taxon>
    </lineage>
</organism>
<dbReference type="STRING" id="985053.VMUT_0943"/>
<dbReference type="GeneID" id="10288595"/>
<dbReference type="EMBL" id="CP002529">
    <property type="protein sequence ID" value="ADY01153.1"/>
    <property type="molecule type" value="Genomic_DNA"/>
</dbReference>
<dbReference type="Proteomes" id="UP000007485">
    <property type="component" value="Chromosome"/>
</dbReference>
<sequence length="125" mass="15031">MARRRVRELTQETLDYQLNWPIKLRELSIKLQDRSYKIVREAIRLYTNGLLSKDALMEIVRLSGIPLNKYVSPKKYLIYENNEETVEDNEDVIFNDFEEVNDNIKEVKEEYIGQGVIRRLMDYDR</sequence>
<dbReference type="HOGENOM" id="CLU_1998861_0_0_2"/>
<accession>F0QXB4</accession>
<reference evidence="1 2" key="1">
    <citation type="journal article" date="2011" name="J. Bacteriol.">
        <title>Complete genome sequence of 'Vulcanisaeta moutnovskia' strain 768-28, a novel member of the hyperthermophilic crenarchaeal genus vulcanisaeta.</title>
        <authorList>
            <person name="Gumerov V.M."/>
            <person name="Mardanov A.V."/>
            <person name="Beletsky A.V."/>
            <person name="Prokofeva M.I."/>
            <person name="Bonch-Osmolovskaya E.A."/>
            <person name="Ravin N.V."/>
            <person name="Skryabin K.G."/>
        </authorList>
    </citation>
    <scope>NUCLEOTIDE SEQUENCE [LARGE SCALE GENOMIC DNA]</scope>
    <source>
        <strain evidence="1 2">768-28</strain>
    </source>
</reference>
<gene>
    <name evidence="1" type="ordered locus">VMUT_0943</name>
</gene>
<dbReference type="eggNOG" id="arCOG05664">
    <property type="taxonomic scope" value="Archaea"/>
</dbReference>
<keyword evidence="2" id="KW-1185">Reference proteome</keyword>
<name>F0QXB4_VULM7</name>